<reference evidence="3 4" key="1">
    <citation type="submission" date="2019-02" db="EMBL/GenBank/DDBJ databases">
        <title>Draft genome sequences of novel Actinobacteria.</title>
        <authorList>
            <person name="Sahin N."/>
            <person name="Ay H."/>
            <person name="Saygin H."/>
        </authorList>
    </citation>
    <scope>NUCLEOTIDE SEQUENCE [LARGE SCALE GENOMIC DNA]</scope>
    <source>
        <strain evidence="3 4">8K307</strain>
    </source>
</reference>
<evidence type="ECO:0000313" key="3">
    <source>
        <dbReference type="EMBL" id="TDD70705.1"/>
    </source>
</evidence>
<dbReference type="AlphaFoldDB" id="A0A4R5AGE5"/>
<dbReference type="EMBL" id="SMLB01000008">
    <property type="protein sequence ID" value="TDD70705.1"/>
    <property type="molecule type" value="Genomic_DNA"/>
</dbReference>
<name>A0A4R5AGE5_9ACTN</name>
<accession>A0A4R5AGE5</accession>
<protein>
    <submittedName>
        <fullName evidence="3">Metal-dependent hydrolase</fullName>
    </submittedName>
</protein>
<evidence type="ECO:0000256" key="1">
    <source>
        <dbReference type="ARBA" id="ARBA00038310"/>
    </source>
</evidence>
<comment type="similarity">
    <text evidence="1">Belongs to the metallo-dependent hydrolases superfamily.</text>
</comment>
<comment type="caution">
    <text evidence="3">The sequence shown here is derived from an EMBL/GenBank/DDBJ whole genome shotgun (WGS) entry which is preliminary data.</text>
</comment>
<dbReference type="Pfam" id="PF04909">
    <property type="entry name" value="Amidohydro_2"/>
    <property type="match status" value="1"/>
</dbReference>
<dbReference type="InterPro" id="IPR032466">
    <property type="entry name" value="Metal_Hydrolase"/>
</dbReference>
<proteinExistence type="inferred from homology"/>
<dbReference type="Proteomes" id="UP000295217">
    <property type="component" value="Unassembled WGS sequence"/>
</dbReference>
<keyword evidence="4" id="KW-1185">Reference proteome</keyword>
<gene>
    <name evidence="3" type="ORF">E1262_08625</name>
</gene>
<dbReference type="PANTHER" id="PTHR43569">
    <property type="entry name" value="AMIDOHYDROLASE"/>
    <property type="match status" value="1"/>
</dbReference>
<dbReference type="InterPro" id="IPR006680">
    <property type="entry name" value="Amidohydro-rel"/>
</dbReference>
<evidence type="ECO:0000313" key="4">
    <source>
        <dbReference type="Proteomes" id="UP000295217"/>
    </source>
</evidence>
<evidence type="ECO:0000259" key="2">
    <source>
        <dbReference type="Pfam" id="PF04909"/>
    </source>
</evidence>
<dbReference type="SUPFAM" id="SSF51556">
    <property type="entry name" value="Metallo-dependent hydrolases"/>
    <property type="match status" value="1"/>
</dbReference>
<dbReference type="OrthoDB" id="5450317at2"/>
<dbReference type="Gene3D" id="3.20.20.140">
    <property type="entry name" value="Metal-dependent hydrolases"/>
    <property type="match status" value="1"/>
</dbReference>
<sequence>MWGPQALLAPAIRRPAVVTVAGPAAGSLPATPSTPWRSRMPLIDAHQHFWDPAAVAYPWMDPADAVIHRHYGPEHLAPHLERHGIDGTVLVQSADSDEDTDAMFAVAAEFPAVLGIVGYVPLDDPARAEDRLAELAARPGFVGIRNLIHDRPDPDWLLQPAVIDGLRVLERADVPFDLVAVLPRHLEVLLELSERLPELRVVVDHLAKPPFGGDAGPWRELLAAVAANPRVYAKVSGLYPEPGTDLRPWVDHAVEAFGPERLMLGSDWPIAELAGGFDPVWSALVEVVDGYGPEVAEQLRSATARRFYRLTIEERGAR</sequence>
<dbReference type="PANTHER" id="PTHR43569:SF2">
    <property type="entry name" value="AMIDOHYDROLASE-RELATED DOMAIN-CONTAINING PROTEIN"/>
    <property type="match status" value="1"/>
</dbReference>
<feature type="domain" description="Amidohydrolase-related" evidence="2">
    <location>
        <begin position="43"/>
        <end position="310"/>
    </location>
</feature>
<dbReference type="GO" id="GO:0016787">
    <property type="term" value="F:hydrolase activity"/>
    <property type="evidence" value="ECO:0007669"/>
    <property type="project" value="UniProtKB-KW"/>
</dbReference>
<dbReference type="InterPro" id="IPR052350">
    <property type="entry name" value="Metallo-dep_Lactonases"/>
</dbReference>
<organism evidence="3 4">
    <name type="scientific">Jiangella aurantiaca</name>
    <dbReference type="NCBI Taxonomy" id="2530373"/>
    <lineage>
        <taxon>Bacteria</taxon>
        <taxon>Bacillati</taxon>
        <taxon>Actinomycetota</taxon>
        <taxon>Actinomycetes</taxon>
        <taxon>Jiangellales</taxon>
        <taxon>Jiangellaceae</taxon>
        <taxon>Jiangella</taxon>
    </lineage>
</organism>
<keyword evidence="3" id="KW-0378">Hydrolase</keyword>